<evidence type="ECO:0000313" key="1">
    <source>
        <dbReference type="EMBL" id="SEQ76521.1"/>
    </source>
</evidence>
<organism evidence="1 2">
    <name type="scientific">Pseudomonas cuatrocienegasensis</name>
    <dbReference type="NCBI Taxonomy" id="543360"/>
    <lineage>
        <taxon>Bacteria</taxon>
        <taxon>Pseudomonadati</taxon>
        <taxon>Pseudomonadota</taxon>
        <taxon>Gammaproteobacteria</taxon>
        <taxon>Pseudomonadales</taxon>
        <taxon>Pseudomonadaceae</taxon>
        <taxon>Pseudomonas</taxon>
    </lineage>
</organism>
<dbReference type="EMBL" id="FOFP01000009">
    <property type="protein sequence ID" value="SEQ76521.1"/>
    <property type="molecule type" value="Genomic_DNA"/>
</dbReference>
<keyword evidence="2" id="KW-1185">Reference proteome</keyword>
<proteinExistence type="predicted"/>
<name>A0ABY1BG13_9PSED</name>
<dbReference type="Proteomes" id="UP000198512">
    <property type="component" value="Unassembled WGS sequence"/>
</dbReference>
<reference evidence="1 2" key="1">
    <citation type="submission" date="2016-10" db="EMBL/GenBank/DDBJ databases">
        <authorList>
            <person name="Varghese N."/>
            <person name="Submissions S."/>
        </authorList>
    </citation>
    <scope>NUCLEOTIDE SEQUENCE [LARGE SCALE GENOMIC DNA]</scope>
    <source>
        <strain evidence="1 2">CIP 109853</strain>
    </source>
</reference>
<gene>
    <name evidence="1" type="ORF">SAMN05216600_109174</name>
</gene>
<protein>
    <submittedName>
        <fullName evidence="1">Uncharacterized protein</fullName>
    </submittedName>
</protein>
<comment type="caution">
    <text evidence="1">The sequence shown here is derived from an EMBL/GenBank/DDBJ whole genome shotgun (WGS) entry which is preliminary data.</text>
</comment>
<sequence>MRRMLLIADIHLFEDFLSQDDGTSTVIDRIQLVSPSWLNLSSNWKMEELASLSEVQDHHGKHLAYIYGMADGNEYCEGHIEKKETIKQRRIYKKS</sequence>
<evidence type="ECO:0000313" key="2">
    <source>
        <dbReference type="Proteomes" id="UP000198512"/>
    </source>
</evidence>
<accession>A0ABY1BG13</accession>